<sequence>MWLRLRQICLVARELKPVEEQLNKVLGINVCFRDPGVAFFGLENALFPIGNQLLEVVAPVEENTAGGRYLDRRGGDGGYMVIT</sequence>
<dbReference type="Gene3D" id="3.10.180.10">
    <property type="entry name" value="2,3-Dihydroxybiphenyl 1,2-Dioxygenase, domain 1"/>
    <property type="match status" value="1"/>
</dbReference>
<dbReference type="EMBL" id="UINC01044728">
    <property type="protein sequence ID" value="SVB50576.1"/>
    <property type="molecule type" value="Genomic_DNA"/>
</dbReference>
<feature type="non-terminal residue" evidence="1">
    <location>
        <position position="83"/>
    </location>
</feature>
<organism evidence="1">
    <name type="scientific">marine metagenome</name>
    <dbReference type="NCBI Taxonomy" id="408172"/>
    <lineage>
        <taxon>unclassified sequences</taxon>
        <taxon>metagenomes</taxon>
        <taxon>ecological metagenomes</taxon>
    </lineage>
</organism>
<dbReference type="InterPro" id="IPR029068">
    <property type="entry name" value="Glyas_Bleomycin-R_OHBP_Dase"/>
</dbReference>
<protein>
    <recommendedName>
        <fullName evidence="2">Glyoxalase-like domain-containing protein</fullName>
    </recommendedName>
</protein>
<proteinExistence type="predicted"/>
<dbReference type="AlphaFoldDB" id="A0A382EIF5"/>
<gene>
    <name evidence="1" type="ORF">METZ01_LOCUS203430</name>
</gene>
<accession>A0A382EIF5</accession>
<name>A0A382EIF5_9ZZZZ</name>
<evidence type="ECO:0000313" key="1">
    <source>
        <dbReference type="EMBL" id="SVB50576.1"/>
    </source>
</evidence>
<evidence type="ECO:0008006" key="2">
    <source>
        <dbReference type="Google" id="ProtNLM"/>
    </source>
</evidence>
<reference evidence="1" key="1">
    <citation type="submission" date="2018-05" db="EMBL/GenBank/DDBJ databases">
        <authorList>
            <person name="Lanie J.A."/>
            <person name="Ng W.-L."/>
            <person name="Kazmierczak K.M."/>
            <person name="Andrzejewski T.M."/>
            <person name="Davidsen T.M."/>
            <person name="Wayne K.J."/>
            <person name="Tettelin H."/>
            <person name="Glass J.I."/>
            <person name="Rusch D."/>
            <person name="Podicherti R."/>
            <person name="Tsui H.-C.T."/>
            <person name="Winkler M.E."/>
        </authorList>
    </citation>
    <scope>NUCLEOTIDE SEQUENCE</scope>
</reference>